<dbReference type="InParanoid" id="A0A1D8PTH2"/>
<gene>
    <name evidence="7" type="ordered locus">CAALFM_CR07350WA</name>
    <name evidence="6" type="ordered locus">orf19.13553</name>
</gene>
<evidence type="ECO:0000313" key="8">
    <source>
        <dbReference type="Proteomes" id="UP000000559"/>
    </source>
</evidence>
<evidence type="ECO:0000256" key="3">
    <source>
        <dbReference type="ARBA" id="ARBA00022824"/>
    </source>
</evidence>
<evidence type="ECO:0000256" key="4">
    <source>
        <dbReference type="ARBA" id="ARBA00022927"/>
    </source>
</evidence>
<sequence>MNDSIYETVDANLYVYTIQLLTSNNNVHNINAYFRLLSAKVLSSNFDCLKITTRANILKTLLIYSYPLNIPLQDIIKLAKLIIYSTQSEIESTDEDGFDLEEFSLSLKSDIANTVSLKATANELLVDTNIKCQSLGILDFSAAADNDDDDDDELFLSFICAKSFYLSQFYQDINDILPLFENVSFPKFNTWFKGIILPYKYYYSHFGLAYSTNTLNSYLSPESSYSSRLHLLLGPLKTEKILNNEGWFKNVIFPIVDYYGKDLHPLNEWLFDNENGYCSKPVESVVRKYQFWHVCLKCIHHHYDLKDYQIILNSFLSACYFYGFKEDTDSVSTIELVEIYDLIIDTITLFDIHTEELRLPDIDYKDIPFDCHNLKEFQSATNPISPLFQIGAIAYLRQVIETCQKLLPINRLTIKKYFQLKYQNKEMDTKREILKITNNINASNWKQLLNSIALFQKNFIFNERISATVIERFLLANLFDVVDEVYFEKKLGDITVNELYDVVLDKFWDCMNHANSLNDKSGSLHNAELCLKLFDKLVLEKDLAEDNHRDIVKFKHLFKAINALKRFKLLNRNQPYTPQQLIINFANGNILKLINIVLEQNPKSYLAFDKLYRILNDMILFYNDDNHKDGKQHADNYYFNKLKTACIESALIDNNFNYAYKQSLELFDYLDGKEDSSQIDDLWLTFYQVGKYVSPSWFENSGEQVDLGILTKQREILSLTILNLQLKENSKVVLAQWMSLNDKIQRHSLENNIEAVKERFDNENSQFKHSKKHLENIGNLATEIISDASKTTNNASEKLSNLFVSGLGWAIGANQQS</sequence>
<organism evidence="7 8">
    <name type="scientific">Candida albicans (strain SC5314 / ATCC MYA-2876)</name>
    <name type="common">Yeast</name>
    <dbReference type="NCBI Taxonomy" id="237561"/>
    <lineage>
        <taxon>Eukaryota</taxon>
        <taxon>Fungi</taxon>
        <taxon>Dikarya</taxon>
        <taxon>Ascomycota</taxon>
        <taxon>Saccharomycotina</taxon>
        <taxon>Pichiomycetes</taxon>
        <taxon>Debaryomycetaceae</taxon>
        <taxon>Candida/Lodderomyces clade</taxon>
        <taxon>Candida</taxon>
    </lineage>
</organism>
<reference evidence="7 8" key="3">
    <citation type="journal article" date="2013" name="Genome Biol.">
        <title>Assembly of a phased diploid Candida albicans genome facilitates allele-specific measurements and provides a simple model for repeat and indel structure.</title>
        <authorList>
            <person name="Muzzey D."/>
            <person name="Schwartz K."/>
            <person name="Weissman J.S."/>
            <person name="Sherlock G."/>
        </authorList>
    </citation>
    <scope>NUCLEOTIDE SEQUENCE [LARGE SCALE GENOMIC DNA]</scope>
    <source>
        <strain evidence="8">SC5314 / ATCC MYA-2876</strain>
    </source>
</reference>
<dbReference type="VEuPathDB" id="FungiDB:CR_07350W_A"/>
<dbReference type="RefSeq" id="XP_712341.2">
    <property type="nucleotide sequence ID" value="XM_707248.2"/>
</dbReference>
<evidence type="ECO:0000313" key="6">
    <source>
        <dbReference type="CGD" id="CAL0000194953"/>
    </source>
</evidence>
<dbReference type="Proteomes" id="UP000000559">
    <property type="component" value="Chromosome R"/>
</dbReference>
<keyword evidence="8" id="KW-1185">Reference proteome</keyword>
<accession>A0A1D8PTH2</accession>
<dbReference type="AlphaFoldDB" id="A0A1D8PTH2"/>
<dbReference type="STRING" id="237561.A0A1D8PTH2"/>
<dbReference type="KEGG" id="cal:CAALFM_CR07350WA"/>
<dbReference type="EMBL" id="CP017630">
    <property type="protein sequence ID" value="AOW31430.1"/>
    <property type="molecule type" value="Genomic_DNA"/>
</dbReference>
<evidence type="ECO:0000256" key="2">
    <source>
        <dbReference type="ARBA" id="ARBA00022448"/>
    </source>
</evidence>
<name>A0A1D8PTH2_CANAL</name>
<feature type="domain" description="Sec39" evidence="5">
    <location>
        <begin position="16"/>
        <end position="757"/>
    </location>
</feature>
<dbReference type="InterPro" id="IPR013244">
    <property type="entry name" value="Sec39_domain"/>
</dbReference>
<dbReference type="GO" id="GO:0006890">
    <property type="term" value="P:retrograde vesicle-mediated transport, Golgi to endoplasmic reticulum"/>
    <property type="evidence" value="ECO:0007669"/>
    <property type="project" value="InterPro"/>
</dbReference>
<dbReference type="CGD" id="CAL0000194953">
    <property type="gene designation" value="orf19.13553"/>
</dbReference>
<comment type="subcellular location">
    <subcellularLocation>
        <location evidence="1">Endoplasmic reticulum</location>
    </subcellularLocation>
</comment>
<evidence type="ECO:0000259" key="5">
    <source>
        <dbReference type="Pfam" id="PF08314"/>
    </source>
</evidence>
<keyword evidence="2" id="KW-0813">Transport</keyword>
<proteinExistence type="predicted"/>
<evidence type="ECO:0000256" key="1">
    <source>
        <dbReference type="ARBA" id="ARBA00004240"/>
    </source>
</evidence>
<dbReference type="eggNOG" id="ENOG502RS0W">
    <property type="taxonomic scope" value="Eukaryota"/>
</dbReference>
<dbReference type="OrthoDB" id="342024at2759"/>
<protein>
    <recommendedName>
        <fullName evidence="5">Sec39 domain-containing protein</fullName>
    </recommendedName>
</protein>
<dbReference type="GO" id="GO:0005783">
    <property type="term" value="C:endoplasmic reticulum"/>
    <property type="evidence" value="ECO:0007669"/>
    <property type="project" value="UniProtKB-SubCell"/>
</dbReference>
<dbReference type="GO" id="GO:0015031">
    <property type="term" value="P:protein transport"/>
    <property type="evidence" value="ECO:0007669"/>
    <property type="project" value="UniProtKB-KW"/>
</dbReference>
<dbReference type="GeneID" id="3646055"/>
<keyword evidence="4" id="KW-0653">Protein transport</keyword>
<dbReference type="PANTHER" id="PTHR40787:SF3">
    <property type="entry name" value="PROTEIN TRANSPORT PROTEIN SEC39"/>
    <property type="match status" value="1"/>
</dbReference>
<dbReference type="PANTHER" id="PTHR40787">
    <property type="entry name" value="SECRETED PROTEIN"/>
    <property type="match status" value="1"/>
</dbReference>
<reference evidence="7 8" key="1">
    <citation type="journal article" date="2004" name="Proc. Natl. Acad. Sci. U.S.A.">
        <title>The diploid genome sequence of Candida albicans.</title>
        <authorList>
            <person name="Jones T."/>
            <person name="Federspiel N.A."/>
            <person name="Chibana H."/>
            <person name="Dungan J."/>
            <person name="Kalman S."/>
            <person name="Magee B.B."/>
            <person name="Newport G."/>
            <person name="Thorstenson Y.R."/>
            <person name="Agabian N."/>
            <person name="Magee P.T."/>
            <person name="Davis R.W."/>
            <person name="Scherer S."/>
        </authorList>
    </citation>
    <scope>NUCLEOTIDE SEQUENCE [LARGE SCALE GENOMIC DNA]</scope>
    <source>
        <strain evidence="8">SC5314 / ATCC MYA-2876</strain>
    </source>
</reference>
<reference evidence="7 8" key="2">
    <citation type="journal article" date="2007" name="Genome Biol.">
        <title>Assembly of the Candida albicans genome into sixteen supercontigs aligned on the eight chromosomes.</title>
        <authorList>
            <person name="van het Hoog M."/>
            <person name="Rast T.J."/>
            <person name="Martchenko M."/>
            <person name="Grindle S."/>
            <person name="Dignard D."/>
            <person name="Hogues H."/>
            <person name="Cuomo C."/>
            <person name="Berriman M."/>
            <person name="Scherer S."/>
            <person name="Magee B.B."/>
            <person name="Whiteway M."/>
            <person name="Chibana H."/>
            <person name="Nantel A."/>
            <person name="Magee P.T."/>
        </authorList>
    </citation>
    <scope>GENOME REANNOTATION</scope>
    <source>
        <strain evidence="8">SC5314 / ATCC MYA-2876</strain>
    </source>
</reference>
<evidence type="ECO:0000313" key="7">
    <source>
        <dbReference type="EMBL" id="AOW31430.1"/>
    </source>
</evidence>
<keyword evidence="3" id="KW-0256">Endoplasmic reticulum</keyword>
<dbReference type="Pfam" id="PF08314">
    <property type="entry name" value="Sec39"/>
    <property type="match status" value="1"/>
</dbReference>